<accession>A0A7D9JZJ2</accession>
<gene>
    <name evidence="1" type="ORF">PACLA_8A006750</name>
</gene>
<keyword evidence="2" id="KW-1185">Reference proteome</keyword>
<dbReference type="Gene3D" id="1.25.10.10">
    <property type="entry name" value="Leucine-rich Repeat Variant"/>
    <property type="match status" value="1"/>
</dbReference>
<proteinExistence type="predicted"/>
<dbReference type="PROSITE" id="PS50166">
    <property type="entry name" value="IMPORTIN_B_NT"/>
    <property type="match status" value="1"/>
</dbReference>
<dbReference type="InterPro" id="IPR001494">
    <property type="entry name" value="Importin-beta_N"/>
</dbReference>
<protein>
    <submittedName>
        <fullName evidence="1">Importin-9</fullName>
    </submittedName>
</protein>
<organism evidence="1 2">
    <name type="scientific">Paramuricea clavata</name>
    <name type="common">Red gorgonian</name>
    <name type="synonym">Violescent sea-whip</name>
    <dbReference type="NCBI Taxonomy" id="317549"/>
    <lineage>
        <taxon>Eukaryota</taxon>
        <taxon>Metazoa</taxon>
        <taxon>Cnidaria</taxon>
        <taxon>Anthozoa</taxon>
        <taxon>Octocorallia</taxon>
        <taxon>Malacalcyonacea</taxon>
        <taxon>Plexauridae</taxon>
        <taxon>Paramuricea</taxon>
    </lineage>
</organism>
<dbReference type="InterPro" id="IPR011989">
    <property type="entry name" value="ARM-like"/>
</dbReference>
<evidence type="ECO:0000313" key="1">
    <source>
        <dbReference type="EMBL" id="CAB4038582.1"/>
    </source>
</evidence>
<comment type="caution">
    <text evidence="1">The sequence shown here is derived from an EMBL/GenBank/DDBJ whole genome shotgun (WGS) entry which is preliminary data.</text>
</comment>
<feature type="non-terminal residue" evidence="1">
    <location>
        <position position="1"/>
    </location>
</feature>
<dbReference type="Pfam" id="PF03810">
    <property type="entry name" value="IBN_N"/>
    <property type="match status" value="1"/>
</dbReference>
<dbReference type="OrthoDB" id="431626at2759"/>
<sequence>YGIHLAQLSVDVNGALPIRQLASVVLKQYVQVHWSSISEKFTPPETSGKAKAVIRELLPRGLQDSTSKIRSSVFVC</sequence>
<name>A0A7D9JZJ2_PARCT</name>
<dbReference type="SUPFAM" id="SSF48371">
    <property type="entry name" value="ARM repeat"/>
    <property type="match status" value="1"/>
</dbReference>
<dbReference type="InterPro" id="IPR016024">
    <property type="entry name" value="ARM-type_fold"/>
</dbReference>
<dbReference type="AlphaFoldDB" id="A0A7D9JZJ2"/>
<dbReference type="GO" id="GO:0006886">
    <property type="term" value="P:intracellular protein transport"/>
    <property type="evidence" value="ECO:0007669"/>
    <property type="project" value="InterPro"/>
</dbReference>
<evidence type="ECO:0000313" key="2">
    <source>
        <dbReference type="Proteomes" id="UP001152795"/>
    </source>
</evidence>
<dbReference type="EMBL" id="CACRXK020024372">
    <property type="protein sequence ID" value="CAB4038582.1"/>
    <property type="molecule type" value="Genomic_DNA"/>
</dbReference>
<dbReference type="GO" id="GO:0031267">
    <property type="term" value="F:small GTPase binding"/>
    <property type="evidence" value="ECO:0007669"/>
    <property type="project" value="InterPro"/>
</dbReference>
<dbReference type="Proteomes" id="UP001152795">
    <property type="component" value="Unassembled WGS sequence"/>
</dbReference>
<reference evidence="1" key="1">
    <citation type="submission" date="2020-04" db="EMBL/GenBank/DDBJ databases">
        <authorList>
            <person name="Alioto T."/>
            <person name="Alioto T."/>
            <person name="Gomez Garrido J."/>
        </authorList>
    </citation>
    <scope>NUCLEOTIDE SEQUENCE</scope>
    <source>
        <strain evidence="1">A484AB</strain>
    </source>
</reference>